<dbReference type="PROSITE" id="PS00330">
    <property type="entry name" value="HEMOLYSIN_CALCIUM"/>
    <property type="match status" value="3"/>
</dbReference>
<evidence type="ECO:0000256" key="4">
    <source>
        <dbReference type="ARBA" id="ARBA00022656"/>
    </source>
</evidence>
<dbReference type="InterPro" id="IPR050557">
    <property type="entry name" value="RTX_toxin/Mannuronan_C5-epim"/>
</dbReference>
<accession>A0ABT8AAH0</accession>
<keyword evidence="9" id="KW-1185">Reference proteome</keyword>
<keyword evidence="5" id="KW-0677">Repeat</keyword>
<keyword evidence="3" id="KW-0964">Secreted</keyword>
<comment type="subcellular location">
    <subcellularLocation>
        <location evidence="1">Membrane</location>
    </subcellularLocation>
    <subcellularLocation>
        <location evidence="2">Secreted</location>
    </subcellularLocation>
</comment>
<comment type="caution">
    <text evidence="8">The sequence shown here is derived from an EMBL/GenBank/DDBJ whole genome shotgun (WGS) entry which is preliminary data.</text>
</comment>
<evidence type="ECO:0000256" key="6">
    <source>
        <dbReference type="ARBA" id="ARBA00023026"/>
    </source>
</evidence>
<keyword evidence="7" id="KW-0472">Membrane</keyword>
<dbReference type="SUPFAM" id="SSF51120">
    <property type="entry name" value="beta-Roll"/>
    <property type="match status" value="3"/>
</dbReference>
<gene>
    <name evidence="8" type="ORF">QWZ14_19270</name>
</gene>
<evidence type="ECO:0000256" key="2">
    <source>
        <dbReference type="ARBA" id="ARBA00004613"/>
    </source>
</evidence>
<dbReference type="Pfam" id="PF00353">
    <property type="entry name" value="HemolysinCabind"/>
    <property type="match status" value="9"/>
</dbReference>
<sequence>MPIRTVGPTSTYPSIAAAMQVAGPGDSIVLEAGYGGETATVTRSGLTIDGGATSLGVVLQLGLGVAAVGLAGTAPIAILDALDANGIVGNAGDNLITVTGGADAVDGGAGTDRLVVDYRAAIGAITGDSTANFTEAGGGARSVTVTSGTIEHFTILTGAGADTITTGPGDDRIELGAGPNTATAGNGDNTVIGGADADTITTGDGNDLVEAGRGANTVSAGQGANTVLGGADADTITALDGGNRIDGGDGTNVLTSGDGADTILSGTGSDVIHAGGGADLVTLRGGADMVDAGAGDDRLVVDYAAMATAVSGGVTSGTLGSGYTGYFVDTVAATATFQAIENFTVTTGSGRDLIVTGDGSDVIQGGAGADTLAGGGGNDTVDGGLGADNLYGGDGNDSLVGGADNGTDILIAGAGNDTLDGAGGLGEQDFLDGGAGNDTYRVDSADDQVFEAAGGGTDTVIASASVYLYQDVEALVLAAGTTGYFGVGNDRDNSITGNAGANLLLGGGGNDAIDGGTGDDSLYGEAGNDTLSGGGGADALVGGTGNDTYFVDGMEDLIFESAGGGSEDFVNATVGAGPDNAYYLYAEIEGLRLLGSANAQGVGNGLDNFIQGNAGDNWLFGGAGNDTILTGGGSDVLFGEAGADTFTFRTATGATAILDFTHGEDIVRLDRIGFTSFAQVQAAMREVDGSTAIDLAPDYLLVLTGVANATLTESDFLFT</sequence>
<dbReference type="EMBL" id="JAUFPN010000178">
    <property type="protein sequence ID" value="MDN3566518.1"/>
    <property type="molecule type" value="Genomic_DNA"/>
</dbReference>
<dbReference type="Proteomes" id="UP001529369">
    <property type="component" value="Unassembled WGS sequence"/>
</dbReference>
<organism evidence="8 9">
    <name type="scientific">Paeniroseomonas aquatica</name>
    <dbReference type="NCBI Taxonomy" id="373043"/>
    <lineage>
        <taxon>Bacteria</taxon>
        <taxon>Pseudomonadati</taxon>
        <taxon>Pseudomonadota</taxon>
        <taxon>Alphaproteobacteria</taxon>
        <taxon>Acetobacterales</taxon>
        <taxon>Acetobacteraceae</taxon>
        <taxon>Paeniroseomonas</taxon>
    </lineage>
</organism>
<keyword evidence="6" id="KW-0843">Virulence</keyword>
<dbReference type="RefSeq" id="WP_290318444.1">
    <property type="nucleotide sequence ID" value="NZ_JAUFPN010000178.1"/>
</dbReference>
<dbReference type="InterPro" id="IPR003995">
    <property type="entry name" value="RTX_toxin_determinant-A"/>
</dbReference>
<protein>
    <submittedName>
        <fullName evidence="8">Calcium-binding protein</fullName>
    </submittedName>
</protein>
<dbReference type="InterPro" id="IPR018511">
    <property type="entry name" value="Hemolysin-typ_Ca-bd_CS"/>
</dbReference>
<dbReference type="PRINTS" id="PR01488">
    <property type="entry name" value="RTXTOXINA"/>
</dbReference>
<dbReference type="InterPro" id="IPR011049">
    <property type="entry name" value="Serralysin-like_metalloprot_C"/>
</dbReference>
<evidence type="ECO:0000313" key="9">
    <source>
        <dbReference type="Proteomes" id="UP001529369"/>
    </source>
</evidence>
<reference evidence="9" key="1">
    <citation type="journal article" date="2019" name="Int. J. Syst. Evol. Microbiol.">
        <title>The Global Catalogue of Microorganisms (GCM) 10K type strain sequencing project: providing services to taxonomists for standard genome sequencing and annotation.</title>
        <authorList>
            <consortium name="The Broad Institute Genomics Platform"/>
            <consortium name="The Broad Institute Genome Sequencing Center for Infectious Disease"/>
            <person name="Wu L."/>
            <person name="Ma J."/>
        </authorList>
    </citation>
    <scope>NUCLEOTIDE SEQUENCE [LARGE SCALE GENOMIC DNA]</scope>
    <source>
        <strain evidence="9">CECT 7131</strain>
    </source>
</reference>
<evidence type="ECO:0000256" key="5">
    <source>
        <dbReference type="ARBA" id="ARBA00022737"/>
    </source>
</evidence>
<evidence type="ECO:0000256" key="1">
    <source>
        <dbReference type="ARBA" id="ARBA00004370"/>
    </source>
</evidence>
<dbReference type="PANTHER" id="PTHR38340">
    <property type="entry name" value="S-LAYER PROTEIN"/>
    <property type="match status" value="1"/>
</dbReference>
<evidence type="ECO:0000256" key="7">
    <source>
        <dbReference type="ARBA" id="ARBA00023136"/>
    </source>
</evidence>
<keyword evidence="4" id="KW-0800">Toxin</keyword>
<dbReference type="InterPro" id="IPR001343">
    <property type="entry name" value="Hemolysn_Ca-bd"/>
</dbReference>
<dbReference type="Gene3D" id="2.160.20.160">
    <property type="match status" value="1"/>
</dbReference>
<evidence type="ECO:0000313" key="8">
    <source>
        <dbReference type="EMBL" id="MDN3566518.1"/>
    </source>
</evidence>
<proteinExistence type="predicted"/>
<dbReference type="PANTHER" id="PTHR38340:SF1">
    <property type="entry name" value="S-LAYER PROTEIN"/>
    <property type="match status" value="1"/>
</dbReference>
<dbReference type="PRINTS" id="PR00313">
    <property type="entry name" value="CABNDNGRPT"/>
</dbReference>
<name>A0ABT8AAH0_9PROT</name>
<dbReference type="Gene3D" id="2.150.10.10">
    <property type="entry name" value="Serralysin-like metalloprotease, C-terminal"/>
    <property type="match status" value="3"/>
</dbReference>
<evidence type="ECO:0000256" key="3">
    <source>
        <dbReference type="ARBA" id="ARBA00022525"/>
    </source>
</evidence>